<feature type="transmembrane region" description="Helical" evidence="7">
    <location>
        <begin position="12"/>
        <end position="33"/>
    </location>
</feature>
<evidence type="ECO:0000256" key="4">
    <source>
        <dbReference type="ARBA" id="ARBA00022989"/>
    </source>
</evidence>
<evidence type="ECO:0000256" key="2">
    <source>
        <dbReference type="ARBA" id="ARBA00022475"/>
    </source>
</evidence>
<feature type="transmembrane region" description="Helical" evidence="7">
    <location>
        <begin position="137"/>
        <end position="162"/>
    </location>
</feature>
<evidence type="ECO:0000313" key="10">
    <source>
        <dbReference type="Proteomes" id="UP000185511"/>
    </source>
</evidence>
<feature type="transmembrane region" description="Helical" evidence="7">
    <location>
        <begin position="209"/>
        <end position="231"/>
    </location>
</feature>
<dbReference type="InterPro" id="IPR036259">
    <property type="entry name" value="MFS_trans_sf"/>
</dbReference>
<dbReference type="PROSITE" id="PS50850">
    <property type="entry name" value="MFS"/>
    <property type="match status" value="1"/>
</dbReference>
<evidence type="ECO:0000256" key="5">
    <source>
        <dbReference type="ARBA" id="ARBA00023136"/>
    </source>
</evidence>
<gene>
    <name evidence="9" type="ORF">UA74_30080</name>
</gene>
<dbReference type="GO" id="GO:0005886">
    <property type="term" value="C:plasma membrane"/>
    <property type="evidence" value="ECO:0007669"/>
    <property type="project" value="UniProtKB-SubCell"/>
</dbReference>
<dbReference type="RefSeq" id="WP_198042884.1">
    <property type="nucleotide sequence ID" value="NZ_CP016076.1"/>
</dbReference>
<dbReference type="EMBL" id="CP016076">
    <property type="protein sequence ID" value="APU18007.1"/>
    <property type="molecule type" value="Genomic_DNA"/>
</dbReference>
<name>A0AAC9PVD3_9PSEU</name>
<feature type="transmembrane region" description="Helical" evidence="7">
    <location>
        <begin position="300"/>
        <end position="318"/>
    </location>
</feature>
<protein>
    <submittedName>
        <fullName evidence="9">Arabinose efflux permease family protein</fullName>
    </submittedName>
</protein>
<proteinExistence type="predicted"/>
<keyword evidence="3 7" id="KW-0812">Transmembrane</keyword>
<dbReference type="AlphaFoldDB" id="A0AAC9PVD3"/>
<keyword evidence="10" id="KW-1185">Reference proteome</keyword>
<keyword evidence="5 7" id="KW-0472">Membrane</keyword>
<feature type="domain" description="Major facilitator superfamily (MFS) profile" evidence="8">
    <location>
        <begin position="14"/>
        <end position="387"/>
    </location>
</feature>
<evidence type="ECO:0000256" key="6">
    <source>
        <dbReference type="SAM" id="MobiDB-lite"/>
    </source>
</evidence>
<dbReference type="InterPro" id="IPR050189">
    <property type="entry name" value="MFS_Efflux_Transporters"/>
</dbReference>
<keyword evidence="4 7" id="KW-1133">Transmembrane helix</keyword>
<dbReference type="SUPFAM" id="SSF103473">
    <property type="entry name" value="MFS general substrate transporter"/>
    <property type="match status" value="1"/>
</dbReference>
<feature type="compositionally biased region" description="Low complexity" evidence="6">
    <location>
        <begin position="402"/>
        <end position="419"/>
    </location>
</feature>
<feature type="transmembrane region" description="Helical" evidence="7">
    <location>
        <begin position="79"/>
        <end position="98"/>
    </location>
</feature>
<reference evidence="10" key="1">
    <citation type="submission" date="2016-06" db="EMBL/GenBank/DDBJ databases">
        <title>Complete genome sequence of Actinoalloteichus fjordicus DSM 46855 (=ADI127-17), type strain of the new species Actinoalloteichus fjordicus.</title>
        <authorList>
            <person name="Ruckert C."/>
            <person name="Nouioui I."/>
            <person name="Willmese J."/>
            <person name="van Wezel G."/>
            <person name="Klenk H.-P."/>
            <person name="Kalinowski J."/>
            <person name="Zotchev S.B."/>
        </authorList>
    </citation>
    <scope>NUCLEOTIDE SEQUENCE [LARGE SCALE GENOMIC DNA]</scope>
    <source>
        <strain evidence="10">ADI127-7</strain>
    </source>
</reference>
<feature type="transmembrane region" description="Helical" evidence="7">
    <location>
        <begin position="53"/>
        <end position="72"/>
    </location>
</feature>
<dbReference type="Pfam" id="PF07690">
    <property type="entry name" value="MFS_1"/>
    <property type="match status" value="1"/>
</dbReference>
<feature type="transmembrane region" description="Helical" evidence="7">
    <location>
        <begin position="363"/>
        <end position="384"/>
    </location>
</feature>
<evidence type="ECO:0000259" key="8">
    <source>
        <dbReference type="PROSITE" id="PS50850"/>
    </source>
</evidence>
<evidence type="ECO:0000256" key="3">
    <source>
        <dbReference type="ARBA" id="ARBA00022692"/>
    </source>
</evidence>
<accession>A0AAC9PVD3</accession>
<evidence type="ECO:0000256" key="7">
    <source>
        <dbReference type="SAM" id="Phobius"/>
    </source>
</evidence>
<dbReference type="InterPro" id="IPR011701">
    <property type="entry name" value="MFS"/>
</dbReference>
<feature type="transmembrane region" description="Helical" evidence="7">
    <location>
        <begin position="168"/>
        <end position="188"/>
    </location>
</feature>
<organism evidence="9 10">
    <name type="scientific">Actinoalloteichus fjordicus</name>
    <dbReference type="NCBI Taxonomy" id="1612552"/>
    <lineage>
        <taxon>Bacteria</taxon>
        <taxon>Bacillati</taxon>
        <taxon>Actinomycetota</taxon>
        <taxon>Actinomycetes</taxon>
        <taxon>Pseudonocardiales</taxon>
        <taxon>Pseudonocardiaceae</taxon>
        <taxon>Actinoalloteichus</taxon>
    </lineage>
</organism>
<dbReference type="CDD" id="cd17324">
    <property type="entry name" value="MFS_NepI_like"/>
    <property type="match status" value="1"/>
</dbReference>
<dbReference type="PANTHER" id="PTHR43124">
    <property type="entry name" value="PURINE EFFLUX PUMP PBUE"/>
    <property type="match status" value="1"/>
</dbReference>
<dbReference type="PANTHER" id="PTHR43124:SF8">
    <property type="entry name" value="INNER MEMBRANE TRANSPORT PROTEIN YDHP"/>
    <property type="match status" value="1"/>
</dbReference>
<comment type="subcellular location">
    <subcellularLocation>
        <location evidence="1">Cell membrane</location>
        <topology evidence="1">Multi-pass membrane protein</topology>
    </subcellularLocation>
</comment>
<feature type="transmembrane region" description="Helical" evidence="7">
    <location>
        <begin position="246"/>
        <end position="264"/>
    </location>
</feature>
<feature type="transmembrane region" description="Helical" evidence="7">
    <location>
        <begin position="330"/>
        <end position="351"/>
    </location>
</feature>
<dbReference type="KEGG" id="acad:UA74_30080"/>
<sequence>MLGQHTAGVGRTVPLLVLTAGVFVIGTAEYVVVGLLPQLSVDLDVSVPTAGMLITWYALTVTVGGPLITLATLRLPRRLLLSCAALLFALGNLVAATADTYGLLVAARVVTALTHSTFFAVALVTAVALVPAHRRGLAVAMVSAGFNLATVLGAPAGTWLGAVHGWRATFWAITILAVTVAIALPLAVRGTVSSSPGLRSEVRALLDGRVATMLAITVLTQAGLFTLYTYIAPLLTEVSGFDGQTVAPLLMLFGAGALVGNLFGGSLADRSPWGSLVALIAALAATSAVFLVTATSRPGVTVALVLLGTAAFALVPVLQTRVAALAASAPTLAIATNTSGFNLGIAAGSWLGGRQLDAGFGLISLPVTAALLVMGGLVLACLLARRMRARSTEVPIGPPRRPAAGAPSASSPAGSIENP</sequence>
<evidence type="ECO:0000313" key="9">
    <source>
        <dbReference type="EMBL" id="APU18007.1"/>
    </source>
</evidence>
<feature type="transmembrane region" description="Helical" evidence="7">
    <location>
        <begin position="104"/>
        <end position="130"/>
    </location>
</feature>
<dbReference type="Proteomes" id="UP000185511">
    <property type="component" value="Chromosome"/>
</dbReference>
<dbReference type="GO" id="GO:0022857">
    <property type="term" value="F:transmembrane transporter activity"/>
    <property type="evidence" value="ECO:0007669"/>
    <property type="project" value="InterPro"/>
</dbReference>
<feature type="region of interest" description="Disordered" evidence="6">
    <location>
        <begin position="393"/>
        <end position="419"/>
    </location>
</feature>
<dbReference type="InterPro" id="IPR020846">
    <property type="entry name" value="MFS_dom"/>
</dbReference>
<feature type="transmembrane region" description="Helical" evidence="7">
    <location>
        <begin position="276"/>
        <end position="294"/>
    </location>
</feature>
<evidence type="ECO:0000256" key="1">
    <source>
        <dbReference type="ARBA" id="ARBA00004651"/>
    </source>
</evidence>
<dbReference type="Gene3D" id="1.20.1250.20">
    <property type="entry name" value="MFS general substrate transporter like domains"/>
    <property type="match status" value="2"/>
</dbReference>
<keyword evidence="2" id="KW-1003">Cell membrane</keyword>